<dbReference type="PANTHER" id="PTHR45624:SF12">
    <property type="entry name" value="MITOCHONDRIAL ORNITHINE TRANSPORTER 1"/>
    <property type="match status" value="1"/>
</dbReference>
<keyword evidence="8 9" id="KW-0472">Membrane</keyword>
<dbReference type="Gene3D" id="1.50.40.10">
    <property type="entry name" value="Mitochondrial carrier domain"/>
    <property type="match status" value="2"/>
</dbReference>
<keyword evidence="7" id="KW-0496">Mitochondrion</keyword>
<protein>
    <submittedName>
        <fullName evidence="11">Uncharacterized protein</fullName>
    </submittedName>
</protein>
<evidence type="ECO:0000256" key="2">
    <source>
        <dbReference type="ARBA" id="ARBA00006375"/>
    </source>
</evidence>
<feature type="repeat" description="Solcar" evidence="9">
    <location>
        <begin position="102"/>
        <end position="189"/>
    </location>
</feature>
<feature type="non-terminal residue" evidence="11">
    <location>
        <position position="299"/>
    </location>
</feature>
<dbReference type="Pfam" id="PF00153">
    <property type="entry name" value="Mito_carr"/>
    <property type="match status" value="3"/>
</dbReference>
<comment type="caution">
    <text evidence="11">The sequence shown here is derived from an EMBL/GenBank/DDBJ whole genome shotgun (WGS) entry which is preliminary data.</text>
</comment>
<comment type="similarity">
    <text evidence="2 10">Belongs to the mitochondrial carrier (TC 2.A.29) family.</text>
</comment>
<dbReference type="PRINTS" id="PR00926">
    <property type="entry name" value="MITOCARRIER"/>
</dbReference>
<dbReference type="GO" id="GO:1990575">
    <property type="term" value="P:mitochondrial L-ornithine transmembrane transport"/>
    <property type="evidence" value="ECO:0007669"/>
    <property type="project" value="TreeGrafter"/>
</dbReference>
<evidence type="ECO:0000256" key="10">
    <source>
        <dbReference type="RuleBase" id="RU000488"/>
    </source>
</evidence>
<keyword evidence="3 10" id="KW-0813">Transport</keyword>
<reference evidence="11" key="1">
    <citation type="submission" date="2020-05" db="EMBL/GenBank/DDBJ databases">
        <title>Phylogenomic resolution of chytrid fungi.</title>
        <authorList>
            <person name="Stajich J.E."/>
            <person name="Amses K."/>
            <person name="Simmons R."/>
            <person name="Seto K."/>
            <person name="Myers J."/>
            <person name="Bonds A."/>
            <person name="Quandt C.A."/>
            <person name="Barry K."/>
            <person name="Liu P."/>
            <person name="Grigoriev I."/>
            <person name="Longcore J.E."/>
            <person name="James T.Y."/>
        </authorList>
    </citation>
    <scope>NUCLEOTIDE SEQUENCE</scope>
    <source>
        <strain evidence="11">JEL0476</strain>
    </source>
</reference>
<evidence type="ECO:0000256" key="6">
    <source>
        <dbReference type="ARBA" id="ARBA00022989"/>
    </source>
</evidence>
<comment type="subcellular location">
    <subcellularLocation>
        <location evidence="1">Mitochondrion membrane</location>
        <topology evidence="1">Multi-pass membrane protein</topology>
    </subcellularLocation>
</comment>
<evidence type="ECO:0000256" key="9">
    <source>
        <dbReference type="PROSITE-ProRule" id="PRU00282"/>
    </source>
</evidence>
<dbReference type="InterPro" id="IPR050567">
    <property type="entry name" value="Mitochondrial_Carrier"/>
</dbReference>
<dbReference type="PANTHER" id="PTHR45624">
    <property type="entry name" value="MITOCHONDRIAL BASIC AMINO ACIDS TRANSPORTER-RELATED"/>
    <property type="match status" value="1"/>
</dbReference>
<feature type="repeat" description="Solcar" evidence="9">
    <location>
        <begin position="6"/>
        <end position="88"/>
    </location>
</feature>
<dbReference type="SUPFAM" id="SSF103506">
    <property type="entry name" value="Mitochondrial carrier"/>
    <property type="match status" value="1"/>
</dbReference>
<dbReference type="GO" id="GO:0000064">
    <property type="term" value="F:L-ornithine transmembrane transporter activity"/>
    <property type="evidence" value="ECO:0007669"/>
    <property type="project" value="TreeGrafter"/>
</dbReference>
<dbReference type="Proteomes" id="UP001211065">
    <property type="component" value="Unassembled WGS sequence"/>
</dbReference>
<evidence type="ECO:0000313" key="11">
    <source>
        <dbReference type="EMBL" id="KAJ3225563.1"/>
    </source>
</evidence>
<evidence type="ECO:0000256" key="5">
    <source>
        <dbReference type="ARBA" id="ARBA00022737"/>
    </source>
</evidence>
<evidence type="ECO:0000256" key="7">
    <source>
        <dbReference type="ARBA" id="ARBA00023128"/>
    </source>
</evidence>
<evidence type="ECO:0000256" key="8">
    <source>
        <dbReference type="ARBA" id="ARBA00023136"/>
    </source>
</evidence>
<dbReference type="InterPro" id="IPR023395">
    <property type="entry name" value="MCP_dom_sf"/>
</dbReference>
<sequence length="299" mass="32822">MNSEQIRTAKELFAGSVGGIVQVISGQPFDTIKVRLQTGSQSSLGDCIKQLIKNEGMKGFYKGTVTPLVGVGACVSVQFAALQGAKRMFVYDNVSHGKPKDLTLTQLFLCGAISGTANSVLSGPIEHIRTRLQVQTSSTGGYNGPMDLVKKVYNTYGIKGIYKGQGITTVREFFGYGMYFGTYEYMMQREMKIKDINRAQISAWNQIVYGAMGGYALWLSIYPVDVVKSKLQTDAFDPKARQYSSAIDCVKKTFKADGLKGFYKGFVPCMLRAAPVNGLTFAAFETTMNIIGRFHEVVE</sequence>
<dbReference type="EMBL" id="JADGJW010000058">
    <property type="protein sequence ID" value="KAJ3225563.1"/>
    <property type="molecule type" value="Genomic_DNA"/>
</dbReference>
<evidence type="ECO:0000256" key="3">
    <source>
        <dbReference type="ARBA" id="ARBA00022448"/>
    </source>
</evidence>
<evidence type="ECO:0000256" key="4">
    <source>
        <dbReference type="ARBA" id="ARBA00022692"/>
    </source>
</evidence>
<dbReference type="PROSITE" id="PS50920">
    <property type="entry name" value="SOLCAR"/>
    <property type="match status" value="3"/>
</dbReference>
<dbReference type="GO" id="GO:0031966">
    <property type="term" value="C:mitochondrial membrane"/>
    <property type="evidence" value="ECO:0007669"/>
    <property type="project" value="UniProtKB-SubCell"/>
</dbReference>
<gene>
    <name evidence="11" type="ORF">HK099_006597</name>
</gene>
<feature type="repeat" description="Solcar" evidence="9">
    <location>
        <begin position="201"/>
        <end position="290"/>
    </location>
</feature>
<dbReference type="InterPro" id="IPR002067">
    <property type="entry name" value="MCP"/>
</dbReference>
<evidence type="ECO:0000256" key="1">
    <source>
        <dbReference type="ARBA" id="ARBA00004225"/>
    </source>
</evidence>
<keyword evidence="5" id="KW-0677">Repeat</keyword>
<proteinExistence type="inferred from homology"/>
<dbReference type="InterPro" id="IPR018108">
    <property type="entry name" value="MCP_transmembrane"/>
</dbReference>
<name>A0AAD5U9K6_9FUNG</name>
<keyword evidence="12" id="KW-1185">Reference proteome</keyword>
<accession>A0AAD5U9K6</accession>
<evidence type="ECO:0000313" key="12">
    <source>
        <dbReference type="Proteomes" id="UP001211065"/>
    </source>
</evidence>
<keyword evidence="6" id="KW-1133">Transmembrane helix</keyword>
<dbReference type="AlphaFoldDB" id="A0AAD5U9K6"/>
<organism evidence="11 12">
    <name type="scientific">Clydaea vesicula</name>
    <dbReference type="NCBI Taxonomy" id="447962"/>
    <lineage>
        <taxon>Eukaryota</taxon>
        <taxon>Fungi</taxon>
        <taxon>Fungi incertae sedis</taxon>
        <taxon>Chytridiomycota</taxon>
        <taxon>Chytridiomycota incertae sedis</taxon>
        <taxon>Chytridiomycetes</taxon>
        <taxon>Lobulomycetales</taxon>
        <taxon>Lobulomycetaceae</taxon>
        <taxon>Clydaea</taxon>
    </lineage>
</organism>
<keyword evidence="4 9" id="KW-0812">Transmembrane</keyword>